<reference evidence="2 3" key="1">
    <citation type="journal article" date="2019" name="PLoS Biol.">
        <title>Sex chromosomes control vertical transmission of feminizing Wolbachia symbionts in an isopod.</title>
        <authorList>
            <person name="Becking T."/>
            <person name="Chebbi M.A."/>
            <person name="Giraud I."/>
            <person name="Moumen B."/>
            <person name="Laverre T."/>
            <person name="Caubet Y."/>
            <person name="Peccoud J."/>
            <person name="Gilbert C."/>
            <person name="Cordaux R."/>
        </authorList>
    </citation>
    <scope>NUCLEOTIDE SEQUENCE [LARGE SCALE GENOMIC DNA]</scope>
    <source>
        <strain evidence="2">ANa2</strain>
        <tissue evidence="2">Whole body excluding digestive tract and cuticle</tissue>
    </source>
</reference>
<feature type="non-terminal residue" evidence="2">
    <location>
        <position position="160"/>
    </location>
</feature>
<keyword evidence="1" id="KW-0812">Transmembrane</keyword>
<evidence type="ECO:0000313" key="3">
    <source>
        <dbReference type="Proteomes" id="UP000326759"/>
    </source>
</evidence>
<dbReference type="Proteomes" id="UP000326759">
    <property type="component" value="Unassembled WGS sequence"/>
</dbReference>
<dbReference type="EMBL" id="SEYY01019811">
    <property type="protein sequence ID" value="KAB7497872.1"/>
    <property type="molecule type" value="Genomic_DNA"/>
</dbReference>
<dbReference type="AlphaFoldDB" id="A0A5N5SV21"/>
<evidence type="ECO:0000256" key="1">
    <source>
        <dbReference type="SAM" id="Phobius"/>
    </source>
</evidence>
<organism evidence="2 3">
    <name type="scientific">Armadillidium nasatum</name>
    <dbReference type="NCBI Taxonomy" id="96803"/>
    <lineage>
        <taxon>Eukaryota</taxon>
        <taxon>Metazoa</taxon>
        <taxon>Ecdysozoa</taxon>
        <taxon>Arthropoda</taxon>
        <taxon>Crustacea</taxon>
        <taxon>Multicrustacea</taxon>
        <taxon>Malacostraca</taxon>
        <taxon>Eumalacostraca</taxon>
        <taxon>Peracarida</taxon>
        <taxon>Isopoda</taxon>
        <taxon>Oniscidea</taxon>
        <taxon>Crinocheta</taxon>
        <taxon>Armadillidiidae</taxon>
        <taxon>Armadillidium</taxon>
    </lineage>
</organism>
<protein>
    <submittedName>
        <fullName evidence="2">Uncharacterized protein</fullName>
    </submittedName>
</protein>
<keyword evidence="1" id="KW-0472">Membrane</keyword>
<feature type="non-terminal residue" evidence="2">
    <location>
        <position position="1"/>
    </location>
</feature>
<proteinExistence type="predicted"/>
<name>A0A5N5SV21_9CRUS</name>
<gene>
    <name evidence="2" type="ORF">Anas_05646</name>
</gene>
<feature type="transmembrane region" description="Helical" evidence="1">
    <location>
        <begin position="82"/>
        <end position="99"/>
    </location>
</feature>
<evidence type="ECO:0000313" key="2">
    <source>
        <dbReference type="EMBL" id="KAB7497872.1"/>
    </source>
</evidence>
<keyword evidence="1" id="KW-1133">Transmembrane helix</keyword>
<sequence length="160" mass="18290">FFFYINVPCANRQARREAVDSSFSSSSSFHPFHSVRSSVANRTRSGSPLLKVSLSKVFHPVVSLYTTYACFAFANGTYIFGSLYYPFSYLLCVTTVLLFRDFRQSSADANTASTVAIDNKIEQAMIFRLSNFKFDKRLLIKIGKVRQECIRYIKKNPFLI</sequence>
<keyword evidence="3" id="KW-1185">Reference proteome</keyword>
<comment type="caution">
    <text evidence="2">The sequence shown here is derived from an EMBL/GenBank/DDBJ whole genome shotgun (WGS) entry which is preliminary data.</text>
</comment>
<accession>A0A5N5SV21</accession>